<evidence type="ECO:0000259" key="9">
    <source>
        <dbReference type="Pfam" id="PF01850"/>
    </source>
</evidence>
<dbReference type="EC" id="3.1.-.-" evidence="8"/>
<dbReference type="Pfam" id="PF01850">
    <property type="entry name" value="PIN"/>
    <property type="match status" value="1"/>
</dbReference>
<dbReference type="RefSeq" id="WP_267613571.1">
    <property type="nucleotide sequence ID" value="NZ_JAOVZQ010000001.1"/>
</dbReference>
<comment type="similarity">
    <text evidence="7 8">Belongs to the PINc/VapC protein family.</text>
</comment>
<keyword evidence="8" id="KW-0800">Toxin</keyword>
<evidence type="ECO:0000256" key="8">
    <source>
        <dbReference type="HAMAP-Rule" id="MF_00265"/>
    </source>
</evidence>
<dbReference type="Gene3D" id="3.40.50.1010">
    <property type="entry name" value="5'-nuclease"/>
    <property type="match status" value="1"/>
</dbReference>
<name>A0ABT3YIH2_9HYPH</name>
<evidence type="ECO:0000313" key="10">
    <source>
        <dbReference type="EMBL" id="MCY0095695.1"/>
    </source>
</evidence>
<proteinExistence type="inferred from homology"/>
<keyword evidence="6 8" id="KW-0460">Magnesium</keyword>
<feature type="binding site" evidence="8">
    <location>
        <position position="7"/>
    </location>
    <ligand>
        <name>Mg(2+)</name>
        <dbReference type="ChEBI" id="CHEBI:18420"/>
    </ligand>
</feature>
<keyword evidence="11" id="KW-1185">Reference proteome</keyword>
<protein>
    <recommendedName>
        <fullName evidence="8">Ribonuclease VapC</fullName>
        <shortName evidence="8">RNase VapC</shortName>
        <ecNumber evidence="8">3.1.-.-</ecNumber>
    </recommendedName>
    <alternativeName>
        <fullName evidence="8">Toxin VapC</fullName>
    </alternativeName>
</protein>
<accession>A0ABT3YIH2</accession>
<reference evidence="10" key="1">
    <citation type="submission" date="2022-10" db="EMBL/GenBank/DDBJ databases">
        <title>Hoeflea sp. J2-29, isolated from marine algae.</title>
        <authorList>
            <person name="Kristyanto S."/>
            <person name="Kim J.M."/>
            <person name="Jeon C.O."/>
        </authorList>
    </citation>
    <scope>NUCLEOTIDE SEQUENCE</scope>
    <source>
        <strain evidence="10">J2-29</strain>
    </source>
</reference>
<evidence type="ECO:0000313" key="11">
    <source>
        <dbReference type="Proteomes" id="UP001081283"/>
    </source>
</evidence>
<evidence type="ECO:0000256" key="4">
    <source>
        <dbReference type="ARBA" id="ARBA00022723"/>
    </source>
</evidence>
<keyword evidence="3 8" id="KW-0540">Nuclease</keyword>
<dbReference type="SUPFAM" id="SSF88723">
    <property type="entry name" value="PIN domain-like"/>
    <property type="match status" value="1"/>
</dbReference>
<dbReference type="PANTHER" id="PTHR33653:SF1">
    <property type="entry name" value="RIBONUCLEASE VAPC2"/>
    <property type="match status" value="1"/>
</dbReference>
<keyword evidence="2 8" id="KW-1277">Toxin-antitoxin system</keyword>
<feature type="binding site" evidence="8">
    <location>
        <position position="111"/>
    </location>
    <ligand>
        <name>Mg(2+)</name>
        <dbReference type="ChEBI" id="CHEBI:18420"/>
    </ligand>
</feature>
<dbReference type="InterPro" id="IPR029060">
    <property type="entry name" value="PIN-like_dom_sf"/>
</dbReference>
<keyword evidence="4 8" id="KW-0479">Metal-binding</keyword>
<dbReference type="InterPro" id="IPR002716">
    <property type="entry name" value="PIN_dom"/>
</dbReference>
<organism evidence="10 11">
    <name type="scientific">Hoeflea ulvae</name>
    <dbReference type="NCBI Taxonomy" id="2983764"/>
    <lineage>
        <taxon>Bacteria</taxon>
        <taxon>Pseudomonadati</taxon>
        <taxon>Pseudomonadota</taxon>
        <taxon>Alphaproteobacteria</taxon>
        <taxon>Hyphomicrobiales</taxon>
        <taxon>Rhizobiaceae</taxon>
        <taxon>Hoeflea</taxon>
    </lineage>
</organism>
<evidence type="ECO:0000256" key="1">
    <source>
        <dbReference type="ARBA" id="ARBA00001946"/>
    </source>
</evidence>
<dbReference type="PANTHER" id="PTHR33653">
    <property type="entry name" value="RIBONUCLEASE VAPC2"/>
    <property type="match status" value="1"/>
</dbReference>
<dbReference type="CDD" id="cd18746">
    <property type="entry name" value="PIN_VapC4-5_FitB-like"/>
    <property type="match status" value="1"/>
</dbReference>
<comment type="function">
    <text evidence="8">Toxic component of a toxin-antitoxin (TA) system. An RNase.</text>
</comment>
<evidence type="ECO:0000256" key="7">
    <source>
        <dbReference type="ARBA" id="ARBA00038093"/>
    </source>
</evidence>
<dbReference type="HAMAP" id="MF_00265">
    <property type="entry name" value="VapC_Nob1"/>
    <property type="match status" value="1"/>
</dbReference>
<sequence>MNGYLFDTDVISLLAPGRSGVPESFVPWAENQDRLGQLYLSAVSVHELEKGVRLLEAKGASRKARSLEGWLRSLVLHYADVILAVDAEVAQVSGELEARAIAGGFNSGASDAMIAGTAHHHGLMLVTRNVKHFEPFEIAVTGVEGVGL</sequence>
<dbReference type="Proteomes" id="UP001081283">
    <property type="component" value="Unassembled WGS sequence"/>
</dbReference>
<keyword evidence="5 8" id="KW-0378">Hydrolase</keyword>
<dbReference type="InterPro" id="IPR022907">
    <property type="entry name" value="VapC_family"/>
</dbReference>
<evidence type="ECO:0000256" key="5">
    <source>
        <dbReference type="ARBA" id="ARBA00022801"/>
    </source>
</evidence>
<dbReference type="InterPro" id="IPR050556">
    <property type="entry name" value="Type_II_TA_system_RNase"/>
</dbReference>
<comment type="cofactor">
    <cofactor evidence="1 8">
        <name>Mg(2+)</name>
        <dbReference type="ChEBI" id="CHEBI:18420"/>
    </cofactor>
</comment>
<comment type="caution">
    <text evidence="10">The sequence shown here is derived from an EMBL/GenBank/DDBJ whole genome shotgun (WGS) entry which is preliminary data.</text>
</comment>
<feature type="domain" description="PIN" evidence="9">
    <location>
        <begin position="4"/>
        <end position="130"/>
    </location>
</feature>
<gene>
    <name evidence="8" type="primary">vapC</name>
    <name evidence="10" type="ORF">OEG82_16955</name>
</gene>
<evidence type="ECO:0000256" key="2">
    <source>
        <dbReference type="ARBA" id="ARBA00022649"/>
    </source>
</evidence>
<dbReference type="EMBL" id="JAOVZQ010000001">
    <property type="protein sequence ID" value="MCY0095695.1"/>
    <property type="molecule type" value="Genomic_DNA"/>
</dbReference>
<evidence type="ECO:0000256" key="3">
    <source>
        <dbReference type="ARBA" id="ARBA00022722"/>
    </source>
</evidence>
<evidence type="ECO:0000256" key="6">
    <source>
        <dbReference type="ARBA" id="ARBA00022842"/>
    </source>
</evidence>